<organism evidence="1 2">
    <name type="scientific">Ceratitis capitata</name>
    <name type="common">Mediterranean fruit fly</name>
    <name type="synonym">Tephritis capitata</name>
    <dbReference type="NCBI Taxonomy" id="7213"/>
    <lineage>
        <taxon>Eukaryota</taxon>
        <taxon>Metazoa</taxon>
        <taxon>Ecdysozoa</taxon>
        <taxon>Arthropoda</taxon>
        <taxon>Hexapoda</taxon>
        <taxon>Insecta</taxon>
        <taxon>Pterygota</taxon>
        <taxon>Neoptera</taxon>
        <taxon>Endopterygota</taxon>
        <taxon>Diptera</taxon>
        <taxon>Brachycera</taxon>
        <taxon>Muscomorpha</taxon>
        <taxon>Tephritoidea</taxon>
        <taxon>Tephritidae</taxon>
        <taxon>Ceratitis</taxon>
        <taxon>Ceratitis</taxon>
    </lineage>
</organism>
<evidence type="ECO:0000313" key="1">
    <source>
        <dbReference type="EMBL" id="CAD7012989.1"/>
    </source>
</evidence>
<evidence type="ECO:0000313" key="2">
    <source>
        <dbReference type="Proteomes" id="UP000606786"/>
    </source>
</evidence>
<protein>
    <submittedName>
        <fullName evidence="1">(Mediterranean fruit fly) hypothetical protein</fullName>
    </submittedName>
</protein>
<dbReference type="Proteomes" id="UP000606786">
    <property type="component" value="Unassembled WGS sequence"/>
</dbReference>
<comment type="caution">
    <text evidence="1">The sequence shown here is derived from an EMBL/GenBank/DDBJ whole genome shotgun (WGS) entry which is preliminary data.</text>
</comment>
<dbReference type="EMBL" id="CAJHJT010000056">
    <property type="protein sequence ID" value="CAD7012989.1"/>
    <property type="molecule type" value="Genomic_DNA"/>
</dbReference>
<gene>
    <name evidence="1" type="ORF">CCAP1982_LOCUS21080</name>
</gene>
<proteinExistence type="predicted"/>
<reference evidence="1" key="1">
    <citation type="submission" date="2020-11" db="EMBL/GenBank/DDBJ databases">
        <authorList>
            <person name="Whitehead M."/>
        </authorList>
    </citation>
    <scope>NUCLEOTIDE SEQUENCE</scope>
    <source>
        <strain evidence="1">EGII</strain>
    </source>
</reference>
<sequence length="84" mass="9453">MYTFVKCITLNNMTCTHINSVHSTYSYIQPHMHTPSIEELGAITNQQQQEHQHTEHRHLSAFVSFVVVPNEASSNLSSFGVAPP</sequence>
<keyword evidence="2" id="KW-1185">Reference proteome</keyword>
<accession>A0A811VFI1</accession>
<dbReference type="AlphaFoldDB" id="A0A811VFI1"/>
<name>A0A811VFI1_CERCA</name>